<dbReference type="PANTHER" id="PTHR43117:SF4">
    <property type="entry name" value="OSMOPROTECTANT IMPORT ATP-BINDING PROTEIN OSMV"/>
    <property type="match status" value="1"/>
</dbReference>
<feature type="domain" description="ABC transporter" evidence="6">
    <location>
        <begin position="397"/>
        <end position="662"/>
    </location>
</feature>
<dbReference type="SMART" id="SM00382">
    <property type="entry name" value="AAA"/>
    <property type="match status" value="1"/>
</dbReference>
<proteinExistence type="inferred from homology"/>
<feature type="domain" description="ABC transporter" evidence="6">
    <location>
        <begin position="83"/>
        <end position="361"/>
    </location>
</feature>
<dbReference type="RefSeq" id="XP_025363474.1">
    <property type="nucleotide sequence ID" value="XM_025507679.1"/>
</dbReference>
<keyword evidence="2" id="KW-0813">Transport</keyword>
<dbReference type="InterPro" id="IPR027417">
    <property type="entry name" value="P-loop_NTPase"/>
</dbReference>
<keyword evidence="3" id="KW-0547">Nucleotide-binding</keyword>
<dbReference type="Proteomes" id="UP000245884">
    <property type="component" value="Unassembled WGS sequence"/>
</dbReference>
<name>A0A316UUE2_9BASI</name>
<evidence type="ECO:0000256" key="1">
    <source>
        <dbReference type="ARBA" id="ARBA00005417"/>
    </source>
</evidence>
<sequence>MLFRIPRAAASIKRHGLIHLQTPLSRRTVSSSSKAVTRPPLFRLSQALIPGLLARHGHTPQPLDLEIQDAGQAEAWAITGPAAEVGGAVKARIVGALLGLSRVEQRDSQGQVNRPPLSHPFLHGTTKSPSQAIQLVSFSSRLSSVSAGGSNNFIDFTTRYGAIREEDRITLRENLLQGMGTYTGLVARMALYHDPLLDPLEEKRQDKKSGITRLPWSSSGDEQATRQRAKENVARLEALAPLLNLTHGDPPLLERPLIALSNGQTRRARILAALCQGSDVLVLEEPFTGLDPPTRASLSKLLASLHAERRPRTVCVLREQDEIPGFITHVLAIGDEGEVLFNGARPEGVGRAVELARQRASDKGESREEDFKGGYPVLKKQAAQGVGRGDESAEPVVELNNVSIAYKGKKVLDSISLKLPPGSRTVLVGDNGSGKTTLLSLLLGSHPQSFALPASSLKLLGSARAAPPNAAPLLLRKVGQLSPELANAFPRRGLERGGLTVREAIATGFEGIFTRRPASGRTVEQERRLEELIEAFAPVIGLRGVAGAASTAVTTTEALLEAPFASLTPGSQGVVLFLRSIVHRPSLLVLDEPFQGMSSRQVALVRDFLDERGRFASEGQTEEEREWRTRMAMVVVSHFEDEWPREAGRLLRLVEGRVSEMI</sequence>
<keyword evidence="8" id="KW-1185">Reference proteome</keyword>
<dbReference type="EMBL" id="KZ819664">
    <property type="protein sequence ID" value="PWN28862.1"/>
    <property type="molecule type" value="Genomic_DNA"/>
</dbReference>
<accession>A0A316UUE2</accession>
<gene>
    <name evidence="7" type="ORF">BDZ90DRAFT_250064</name>
</gene>
<dbReference type="AlphaFoldDB" id="A0A316UUE2"/>
<protein>
    <submittedName>
        <fullName evidence="7">P-loop containing nucleoside triphosphate hydrolase protein</fullName>
    </submittedName>
</protein>
<dbReference type="InterPro" id="IPR003593">
    <property type="entry name" value="AAA+_ATPase"/>
</dbReference>
<evidence type="ECO:0000256" key="4">
    <source>
        <dbReference type="ARBA" id="ARBA00022840"/>
    </source>
</evidence>
<dbReference type="InterPro" id="IPR003439">
    <property type="entry name" value="ABC_transporter-like_ATP-bd"/>
</dbReference>
<dbReference type="STRING" id="1569628.A0A316UUE2"/>
<reference evidence="7 8" key="1">
    <citation type="journal article" date="2018" name="Mol. Biol. Evol.">
        <title>Broad Genomic Sampling Reveals a Smut Pathogenic Ancestry of the Fungal Clade Ustilaginomycotina.</title>
        <authorList>
            <person name="Kijpornyongpan T."/>
            <person name="Mondo S.J."/>
            <person name="Barry K."/>
            <person name="Sandor L."/>
            <person name="Lee J."/>
            <person name="Lipzen A."/>
            <person name="Pangilinan J."/>
            <person name="LaButti K."/>
            <person name="Hainaut M."/>
            <person name="Henrissat B."/>
            <person name="Grigoriev I.V."/>
            <person name="Spatafora J.W."/>
            <person name="Aime M.C."/>
        </authorList>
    </citation>
    <scope>NUCLEOTIDE SEQUENCE [LARGE SCALE GENOMIC DNA]</scope>
    <source>
        <strain evidence="7 8">MCA 5214</strain>
    </source>
</reference>
<keyword evidence="4" id="KW-0067">ATP-binding</keyword>
<dbReference type="Gene3D" id="3.40.50.300">
    <property type="entry name" value="P-loop containing nucleotide triphosphate hydrolases"/>
    <property type="match status" value="2"/>
</dbReference>
<evidence type="ECO:0000256" key="5">
    <source>
        <dbReference type="SAM" id="MobiDB-lite"/>
    </source>
</evidence>
<evidence type="ECO:0000313" key="7">
    <source>
        <dbReference type="EMBL" id="PWN28862.1"/>
    </source>
</evidence>
<dbReference type="OrthoDB" id="10255969at2759"/>
<evidence type="ECO:0000259" key="6">
    <source>
        <dbReference type="PROSITE" id="PS50893"/>
    </source>
</evidence>
<evidence type="ECO:0000256" key="3">
    <source>
        <dbReference type="ARBA" id="ARBA00022741"/>
    </source>
</evidence>
<dbReference type="GO" id="GO:0005524">
    <property type="term" value="F:ATP binding"/>
    <property type="evidence" value="ECO:0007669"/>
    <property type="project" value="UniProtKB-KW"/>
</dbReference>
<evidence type="ECO:0000313" key="8">
    <source>
        <dbReference type="Proteomes" id="UP000245884"/>
    </source>
</evidence>
<dbReference type="PANTHER" id="PTHR43117">
    <property type="entry name" value="OSMOPROTECTANT IMPORT ATP-BINDING PROTEIN OSMV"/>
    <property type="match status" value="1"/>
</dbReference>
<organism evidence="7 8">
    <name type="scientific">Jaminaea rosea</name>
    <dbReference type="NCBI Taxonomy" id="1569628"/>
    <lineage>
        <taxon>Eukaryota</taxon>
        <taxon>Fungi</taxon>
        <taxon>Dikarya</taxon>
        <taxon>Basidiomycota</taxon>
        <taxon>Ustilaginomycotina</taxon>
        <taxon>Exobasidiomycetes</taxon>
        <taxon>Microstromatales</taxon>
        <taxon>Microstromatales incertae sedis</taxon>
        <taxon>Jaminaea</taxon>
    </lineage>
</organism>
<evidence type="ECO:0000256" key="2">
    <source>
        <dbReference type="ARBA" id="ARBA00022448"/>
    </source>
</evidence>
<dbReference type="SUPFAM" id="SSF52540">
    <property type="entry name" value="P-loop containing nucleoside triphosphate hydrolases"/>
    <property type="match status" value="2"/>
</dbReference>
<feature type="region of interest" description="Disordered" evidence="5">
    <location>
        <begin position="203"/>
        <end position="229"/>
    </location>
</feature>
<dbReference type="Pfam" id="PF00005">
    <property type="entry name" value="ABC_tran"/>
    <property type="match status" value="1"/>
</dbReference>
<dbReference type="GeneID" id="37029502"/>
<dbReference type="GO" id="GO:0016887">
    <property type="term" value="F:ATP hydrolysis activity"/>
    <property type="evidence" value="ECO:0007669"/>
    <property type="project" value="InterPro"/>
</dbReference>
<comment type="similarity">
    <text evidence="1">Belongs to the ABC transporter superfamily.</text>
</comment>
<keyword evidence="7" id="KW-0378">Hydrolase</keyword>
<dbReference type="PROSITE" id="PS50893">
    <property type="entry name" value="ABC_TRANSPORTER_2"/>
    <property type="match status" value="2"/>
</dbReference>